<dbReference type="GO" id="GO:0000160">
    <property type="term" value="P:phosphorelay signal transduction system"/>
    <property type="evidence" value="ECO:0007669"/>
    <property type="project" value="InterPro"/>
</dbReference>
<dbReference type="InterPro" id="IPR036388">
    <property type="entry name" value="WH-like_DNA-bd_sf"/>
</dbReference>
<dbReference type="InterPro" id="IPR016032">
    <property type="entry name" value="Sig_transdc_resp-reg_C-effctor"/>
</dbReference>
<evidence type="ECO:0000256" key="1">
    <source>
        <dbReference type="ARBA" id="ARBA00023125"/>
    </source>
</evidence>
<dbReference type="PRINTS" id="PR00111">
    <property type="entry name" value="ABHYDROLASE"/>
</dbReference>
<organism evidence="4 5">
    <name type="scientific">Pseudooceanicola atlanticus</name>
    <dbReference type="NCBI Taxonomy" id="1461694"/>
    <lineage>
        <taxon>Bacteria</taxon>
        <taxon>Pseudomonadati</taxon>
        <taxon>Pseudomonadota</taxon>
        <taxon>Alphaproteobacteria</taxon>
        <taxon>Rhodobacterales</taxon>
        <taxon>Paracoccaceae</taxon>
        <taxon>Pseudooceanicola</taxon>
    </lineage>
</organism>
<dbReference type="eggNOG" id="COG3710">
    <property type="taxonomic scope" value="Bacteria"/>
</dbReference>
<dbReference type="EMBL" id="AQQX01000004">
    <property type="protein sequence ID" value="KGM48493.1"/>
    <property type="molecule type" value="Genomic_DNA"/>
</dbReference>
<sequence length="396" mass="43495">MIYRFADCVLDTDRHALTRAGEPVKVEPQVFHLLRLLVESDGALVTKDALIDAVWQGRIVSEAAISSRINAARQAVGDDGSRQAVIRTITRRGLQLAVPVKINGTERPDPTRPDPPLRQRIRMARTADGAGLAWAEIGEGPPLLRAGHWLSHLERDIESPIWRPLLERLSAGRRLVRYDPRGTGLSERCDPAPDLDTMVADMEIVADAAGLDRFAIYAVSQSVPAAIAFAVRHPERVSALILHAGFLRGAALRDRESGDTMAETFLQLIRQGWGQPDSAFMSAFTTLMLPNGRPEHLRNLIELQLASASPDNAAALRRAINHLDVRERVAQVSVPTLVAHGRGDAVQPFSEGQEIAAMIPGAEFLPLDTNSHVILDHEPAWERLFEGVEEFLARQG</sequence>
<dbReference type="SUPFAM" id="SSF53474">
    <property type="entry name" value="alpha/beta-Hydrolases"/>
    <property type="match status" value="1"/>
</dbReference>
<keyword evidence="5" id="KW-1185">Reference proteome</keyword>
<dbReference type="RefSeq" id="WP_043749351.1">
    <property type="nucleotide sequence ID" value="NZ_AQQX01000004.1"/>
</dbReference>
<dbReference type="PROSITE" id="PS51755">
    <property type="entry name" value="OMPR_PHOB"/>
    <property type="match status" value="1"/>
</dbReference>
<dbReference type="PANTHER" id="PTHR43433:SF8">
    <property type="entry name" value="BIFUNCTIONAL LIPASE_ADENYLATE CYCLASE LIPJ"/>
    <property type="match status" value="1"/>
</dbReference>
<dbReference type="AlphaFoldDB" id="A0A0A0EEH6"/>
<accession>A0A0A0EEH6</accession>
<dbReference type="STRING" id="1461694.ATO9_12740"/>
<dbReference type="CDD" id="cd00383">
    <property type="entry name" value="trans_reg_C"/>
    <property type="match status" value="1"/>
</dbReference>
<dbReference type="eggNOG" id="COG2267">
    <property type="taxonomic scope" value="Bacteria"/>
</dbReference>
<name>A0A0A0EEH6_9RHOB</name>
<dbReference type="Gene3D" id="3.40.50.1820">
    <property type="entry name" value="alpha/beta hydrolase"/>
    <property type="match status" value="1"/>
</dbReference>
<evidence type="ECO:0000259" key="3">
    <source>
        <dbReference type="PROSITE" id="PS51755"/>
    </source>
</evidence>
<dbReference type="SUPFAM" id="SSF46894">
    <property type="entry name" value="C-terminal effector domain of the bipartite response regulators"/>
    <property type="match status" value="1"/>
</dbReference>
<gene>
    <name evidence="4" type="ORF">ATO9_12740</name>
</gene>
<proteinExistence type="predicted"/>
<protein>
    <recommendedName>
        <fullName evidence="3">OmpR/PhoB-type domain-containing protein</fullName>
    </recommendedName>
</protein>
<dbReference type="InterPro" id="IPR029058">
    <property type="entry name" value="AB_hydrolase_fold"/>
</dbReference>
<dbReference type="SMART" id="SM00862">
    <property type="entry name" value="Trans_reg_C"/>
    <property type="match status" value="1"/>
</dbReference>
<dbReference type="PANTHER" id="PTHR43433">
    <property type="entry name" value="HYDROLASE, ALPHA/BETA FOLD FAMILY PROTEIN"/>
    <property type="match status" value="1"/>
</dbReference>
<dbReference type="InterPro" id="IPR001867">
    <property type="entry name" value="OmpR/PhoB-type_DNA-bd"/>
</dbReference>
<dbReference type="OrthoDB" id="7267294at2"/>
<feature type="DNA-binding region" description="OmpR/PhoB-type" evidence="2">
    <location>
        <begin position="1"/>
        <end position="98"/>
    </location>
</feature>
<dbReference type="Gene3D" id="1.10.10.10">
    <property type="entry name" value="Winged helix-like DNA-binding domain superfamily/Winged helix DNA-binding domain"/>
    <property type="match status" value="1"/>
</dbReference>
<dbReference type="InterPro" id="IPR050471">
    <property type="entry name" value="AB_hydrolase"/>
</dbReference>
<feature type="domain" description="OmpR/PhoB-type" evidence="3">
    <location>
        <begin position="1"/>
        <end position="98"/>
    </location>
</feature>
<reference evidence="4 5" key="1">
    <citation type="journal article" date="2015" name="Antonie Van Leeuwenhoek">
        <title>Pseudooceanicola atlanticus gen. nov. sp. nov., isolated from surface seawater of the Atlantic Ocean and reclassification of Oceanicola batsensis, Oceanicola marinus, Oceanicola nitratireducens, Oceanicola nanhaiensis, Oceanicola antarcticus and Oceanicola flagellatus, as Pseudooceanicola batsensis comb. nov., Pseudooceanicola marinus comb. nov., Pseudooceanicola nitratireducens comb. nov., Pseudooceanicola nanhaiensis comb. nov., Pseudooceanicola antarcticus comb. nov., and Pseudooceanicola flagellatus comb. nov.</title>
        <authorList>
            <person name="Lai Q."/>
            <person name="Li G."/>
            <person name="Liu X."/>
            <person name="Du Y."/>
            <person name="Sun F."/>
            <person name="Shao Z."/>
        </authorList>
    </citation>
    <scope>NUCLEOTIDE SEQUENCE [LARGE SCALE GENOMIC DNA]</scope>
    <source>
        <strain evidence="4 5">22II-s11g</strain>
    </source>
</reference>
<evidence type="ECO:0000313" key="4">
    <source>
        <dbReference type="EMBL" id="KGM48493.1"/>
    </source>
</evidence>
<keyword evidence="1 2" id="KW-0238">DNA-binding</keyword>
<dbReference type="InterPro" id="IPR000073">
    <property type="entry name" value="AB_hydrolase_1"/>
</dbReference>
<evidence type="ECO:0000313" key="5">
    <source>
        <dbReference type="Proteomes" id="UP000030004"/>
    </source>
</evidence>
<dbReference type="Pfam" id="PF00561">
    <property type="entry name" value="Abhydrolase_1"/>
    <property type="match status" value="1"/>
</dbReference>
<dbReference type="Pfam" id="PF00486">
    <property type="entry name" value="Trans_reg_C"/>
    <property type="match status" value="1"/>
</dbReference>
<comment type="caution">
    <text evidence="4">The sequence shown here is derived from an EMBL/GenBank/DDBJ whole genome shotgun (WGS) entry which is preliminary data.</text>
</comment>
<dbReference type="Proteomes" id="UP000030004">
    <property type="component" value="Unassembled WGS sequence"/>
</dbReference>
<dbReference type="GO" id="GO:0006355">
    <property type="term" value="P:regulation of DNA-templated transcription"/>
    <property type="evidence" value="ECO:0007669"/>
    <property type="project" value="InterPro"/>
</dbReference>
<dbReference type="GO" id="GO:0003677">
    <property type="term" value="F:DNA binding"/>
    <property type="evidence" value="ECO:0007669"/>
    <property type="project" value="UniProtKB-UniRule"/>
</dbReference>
<evidence type="ECO:0000256" key="2">
    <source>
        <dbReference type="PROSITE-ProRule" id="PRU01091"/>
    </source>
</evidence>